<dbReference type="GO" id="GO:0008791">
    <property type="term" value="F:arginine N-succinyltransferase activity"/>
    <property type="evidence" value="ECO:0007669"/>
    <property type="project" value="UniProtKB-UniRule"/>
</dbReference>
<dbReference type="Gene3D" id="2.40.40.20">
    <property type="match status" value="1"/>
</dbReference>
<dbReference type="PANTHER" id="PTHR30420">
    <property type="entry name" value="N-SUCCINYLARGININE DIHYDROLASE"/>
    <property type="match status" value="1"/>
</dbReference>
<dbReference type="EC" id="2.3.1.109" evidence="4"/>
<evidence type="ECO:0000256" key="4">
    <source>
        <dbReference type="NCBIfam" id="TIGR03244"/>
    </source>
</evidence>
<dbReference type="NCBIfam" id="TIGR03244">
    <property type="entry name" value="arg_catab_AstA"/>
    <property type="match status" value="1"/>
</dbReference>
<dbReference type="Proteomes" id="UP000242469">
    <property type="component" value="Unassembled WGS sequence"/>
</dbReference>
<evidence type="ECO:0000256" key="1">
    <source>
        <dbReference type="ARBA" id="ARBA00022503"/>
    </source>
</evidence>
<dbReference type="STRING" id="1122198.SAMN02745729_106126"/>
<keyword evidence="2 5" id="KW-0808">Transferase</keyword>
<evidence type="ECO:0000256" key="2">
    <source>
        <dbReference type="ARBA" id="ARBA00022679"/>
    </source>
</evidence>
<dbReference type="Gene3D" id="3.40.630.30">
    <property type="match status" value="1"/>
</dbReference>
<protein>
    <recommendedName>
        <fullName evidence="4">Arginine N-succinyltransferase</fullName>
        <ecNumber evidence="4">2.3.1.109</ecNumber>
    </recommendedName>
</protein>
<dbReference type="SUPFAM" id="SSF55729">
    <property type="entry name" value="Acyl-CoA N-acyltransferases (Nat)"/>
    <property type="match status" value="1"/>
</dbReference>
<keyword evidence="1" id="KW-0056">Arginine metabolism</keyword>
<dbReference type="PANTHER" id="PTHR30420:SF1">
    <property type="entry name" value="ARGININE N-SUCCINYLTRANSFERASE"/>
    <property type="match status" value="1"/>
</dbReference>
<keyword evidence="6" id="KW-1185">Reference proteome</keyword>
<dbReference type="AlphaFoldDB" id="A0A1H4DJ30"/>
<dbReference type="EMBL" id="FNRJ01000006">
    <property type="protein sequence ID" value="SEA72755.1"/>
    <property type="molecule type" value="Genomic_DNA"/>
</dbReference>
<dbReference type="InterPro" id="IPR007041">
    <property type="entry name" value="Arg_succinylTrfase_AstA/AruG"/>
</dbReference>
<evidence type="ECO:0000313" key="5">
    <source>
        <dbReference type="EMBL" id="SEA72755.1"/>
    </source>
</evidence>
<gene>
    <name evidence="5" type="ORF">SAMN02745729_106126</name>
</gene>
<dbReference type="RefSeq" id="WP_091826136.1">
    <property type="nucleotide sequence ID" value="NZ_FNRJ01000006.1"/>
</dbReference>
<dbReference type="InterPro" id="IPR016181">
    <property type="entry name" value="Acyl_CoA_acyltransferase"/>
</dbReference>
<organism evidence="5 6">
    <name type="scientific">Marinobacterium iners DSM 11526</name>
    <dbReference type="NCBI Taxonomy" id="1122198"/>
    <lineage>
        <taxon>Bacteria</taxon>
        <taxon>Pseudomonadati</taxon>
        <taxon>Pseudomonadota</taxon>
        <taxon>Gammaproteobacteria</taxon>
        <taxon>Oceanospirillales</taxon>
        <taxon>Oceanospirillaceae</taxon>
        <taxon>Marinobacterium</taxon>
    </lineage>
</organism>
<reference evidence="6" key="1">
    <citation type="submission" date="2016-10" db="EMBL/GenBank/DDBJ databases">
        <authorList>
            <person name="Varghese N."/>
            <person name="Submissions S."/>
        </authorList>
    </citation>
    <scope>NUCLEOTIDE SEQUENCE [LARGE SCALE GENOMIC DNA]</scope>
    <source>
        <strain evidence="6">DSM 11526</strain>
    </source>
</reference>
<evidence type="ECO:0000313" key="6">
    <source>
        <dbReference type="Proteomes" id="UP000242469"/>
    </source>
</evidence>
<keyword evidence="3" id="KW-0012">Acyltransferase</keyword>
<dbReference type="NCBIfam" id="TIGR03243">
    <property type="entry name" value="arg_catab_AOST"/>
    <property type="match status" value="1"/>
</dbReference>
<dbReference type="OrthoDB" id="21121at2"/>
<evidence type="ECO:0000256" key="3">
    <source>
        <dbReference type="ARBA" id="ARBA00023315"/>
    </source>
</evidence>
<proteinExistence type="predicted"/>
<sequence length="347" mass="38727">MLRIRPIDMDDHALLQTVATESGTGFTSLPNDAELLAQKIERSVEALRSTEKKPLPVTYLFVMEETGTGEVLGTCGVTAAVGLDAPWYHYHIGTIVHASHQFNIHNEFQTLYLCNDYTGSSELCSLFLRPDYRGRGGGGLLSRSRFLFMAEHPQRFADRIIAEMRGFTDQHDRNPFWEGLGQHFFSMQYQQADFLTGSGNKVVIAELMPKHPIYIHLLPEEAQAVIGRVHPNTEPACRLLQSEGFRYENYVDIFDAGPTLAARPNEVRAIRRSRRAEVFIDTAPVPPDARDFLISNTRCQGFRCTQARLNPSLNRVRVSPELAACLEVEAGETVRLVSLPAHSGAGG</sequence>
<dbReference type="Pfam" id="PF04958">
    <property type="entry name" value="AstA"/>
    <property type="match status" value="1"/>
</dbReference>
<dbReference type="GO" id="GO:0006527">
    <property type="term" value="P:L-arginine catabolic process"/>
    <property type="evidence" value="ECO:0007669"/>
    <property type="project" value="UniProtKB-UniRule"/>
</dbReference>
<dbReference type="InterPro" id="IPR017650">
    <property type="entry name" value="Arginine_N-succinylTrfase"/>
</dbReference>
<name>A0A1H4DJ30_9GAMM</name>
<accession>A0A1H4DJ30</accession>